<evidence type="ECO:0000256" key="1">
    <source>
        <dbReference type="SAM" id="Phobius"/>
    </source>
</evidence>
<keyword evidence="3" id="KW-1185">Reference proteome</keyword>
<dbReference type="EMBL" id="BOQL01000049">
    <property type="protein sequence ID" value="GIM74319.1"/>
    <property type="molecule type" value="Genomic_DNA"/>
</dbReference>
<evidence type="ECO:0000313" key="3">
    <source>
        <dbReference type="Proteomes" id="UP000681340"/>
    </source>
</evidence>
<keyword evidence="1" id="KW-1133">Transmembrane helix</keyword>
<gene>
    <name evidence="2" type="ORF">Aau02nite_60440</name>
</gene>
<comment type="caution">
    <text evidence="2">The sequence shown here is derived from an EMBL/GenBank/DDBJ whole genome shotgun (WGS) entry which is preliminary data.</text>
</comment>
<sequence>MKDVGWVPQIGSWVSVLISMTALTLTGLTYRDRRKQDRRDLFLRVHERLVEPDLQRGRRLIFTRAQTVEAVIDLREHEPEIYDQINRAVAMLDIAGMYITKNYIDKDDFMAEWGPAYGRIWLAAQPFLEVRLGGIRSGGSGWPHFRLLGPEAANALEPERSPDLSGDDG</sequence>
<evidence type="ECO:0000313" key="2">
    <source>
        <dbReference type="EMBL" id="GIM74319.1"/>
    </source>
</evidence>
<dbReference type="AlphaFoldDB" id="A0A919VPX6"/>
<keyword evidence="1" id="KW-0812">Transmembrane</keyword>
<evidence type="ECO:0008006" key="4">
    <source>
        <dbReference type="Google" id="ProtNLM"/>
    </source>
</evidence>
<dbReference type="RefSeq" id="WP_212991944.1">
    <property type="nucleotide sequence ID" value="NZ_BAABEA010000026.1"/>
</dbReference>
<dbReference type="Proteomes" id="UP000681340">
    <property type="component" value="Unassembled WGS sequence"/>
</dbReference>
<protein>
    <recommendedName>
        <fullName evidence="4">DUF4760 domain-containing protein</fullName>
    </recommendedName>
</protein>
<name>A0A919VPX6_9ACTN</name>
<feature type="transmembrane region" description="Helical" evidence="1">
    <location>
        <begin position="12"/>
        <end position="30"/>
    </location>
</feature>
<keyword evidence="1" id="KW-0472">Membrane</keyword>
<proteinExistence type="predicted"/>
<reference evidence="2" key="1">
    <citation type="submission" date="2021-03" db="EMBL/GenBank/DDBJ databases">
        <title>Whole genome shotgun sequence of Actinoplanes auranticolor NBRC 12245.</title>
        <authorList>
            <person name="Komaki H."/>
            <person name="Tamura T."/>
        </authorList>
    </citation>
    <scope>NUCLEOTIDE SEQUENCE</scope>
    <source>
        <strain evidence="2">NBRC 12245</strain>
    </source>
</reference>
<accession>A0A919VPX6</accession>
<organism evidence="2 3">
    <name type="scientific">Actinoplanes auranticolor</name>
    <dbReference type="NCBI Taxonomy" id="47988"/>
    <lineage>
        <taxon>Bacteria</taxon>
        <taxon>Bacillati</taxon>
        <taxon>Actinomycetota</taxon>
        <taxon>Actinomycetes</taxon>
        <taxon>Micromonosporales</taxon>
        <taxon>Micromonosporaceae</taxon>
        <taxon>Actinoplanes</taxon>
    </lineage>
</organism>